<name>A0A7E4VY81_PANRE</name>
<sequence length="249" mass="28788">MIHLPIELDTAAFEIERDIEAPATEIIQYETGHRQVPIPVFCVDKNPFDVKRVLINSIKCPVRYLSEAPPTLVTENFCFMINGDIVDIDDILRESRSWWRDTSKATRYYMTDCMKAFHQVTMLATKGTLRSAYKAKSKGGGMERIPLDKVYRVMRHFSFWRSCPKYHRILSLVQPVTEEGEGIVGFKKRIFIQYLWRTNSNADKERVALEYASESAASNFSVSTRRPPRLSRIRSIDIQPEVPSFIGKM</sequence>
<proteinExistence type="predicted"/>
<reference evidence="1" key="1">
    <citation type="journal article" date="2013" name="Genetics">
        <title>The draft genome and transcriptome of Panagrellus redivivus are shaped by the harsh demands of a free-living lifestyle.</title>
        <authorList>
            <person name="Srinivasan J."/>
            <person name="Dillman A.R."/>
            <person name="Macchietto M.G."/>
            <person name="Heikkinen L."/>
            <person name="Lakso M."/>
            <person name="Fracchia K.M."/>
            <person name="Antoshechkin I."/>
            <person name="Mortazavi A."/>
            <person name="Wong G."/>
            <person name="Sternberg P.W."/>
        </authorList>
    </citation>
    <scope>NUCLEOTIDE SEQUENCE [LARGE SCALE GENOMIC DNA]</scope>
    <source>
        <strain evidence="1">MT8872</strain>
    </source>
</reference>
<dbReference type="Proteomes" id="UP000492821">
    <property type="component" value="Unassembled WGS sequence"/>
</dbReference>
<dbReference type="WBParaSite" id="Pan_g458.t1">
    <property type="protein sequence ID" value="Pan_g458.t1"/>
    <property type="gene ID" value="Pan_g458"/>
</dbReference>
<evidence type="ECO:0000313" key="2">
    <source>
        <dbReference type="WBParaSite" id="Pan_g458.t1"/>
    </source>
</evidence>
<evidence type="ECO:0000313" key="1">
    <source>
        <dbReference type="Proteomes" id="UP000492821"/>
    </source>
</evidence>
<dbReference type="AlphaFoldDB" id="A0A7E4VY81"/>
<accession>A0A7E4VY81</accession>
<organism evidence="1 2">
    <name type="scientific">Panagrellus redivivus</name>
    <name type="common">Microworm</name>
    <dbReference type="NCBI Taxonomy" id="6233"/>
    <lineage>
        <taxon>Eukaryota</taxon>
        <taxon>Metazoa</taxon>
        <taxon>Ecdysozoa</taxon>
        <taxon>Nematoda</taxon>
        <taxon>Chromadorea</taxon>
        <taxon>Rhabditida</taxon>
        <taxon>Tylenchina</taxon>
        <taxon>Panagrolaimomorpha</taxon>
        <taxon>Panagrolaimoidea</taxon>
        <taxon>Panagrolaimidae</taxon>
        <taxon>Panagrellus</taxon>
    </lineage>
</organism>
<reference evidence="2" key="2">
    <citation type="submission" date="2020-10" db="UniProtKB">
        <authorList>
            <consortium name="WormBaseParasite"/>
        </authorList>
    </citation>
    <scope>IDENTIFICATION</scope>
</reference>
<protein>
    <submittedName>
        <fullName evidence="2">Uncharacterized protein</fullName>
    </submittedName>
</protein>
<keyword evidence="1" id="KW-1185">Reference proteome</keyword>